<accession>A0AAD9G5K9</accession>
<feature type="compositionally biased region" description="Polar residues" evidence="1">
    <location>
        <begin position="1"/>
        <end position="26"/>
    </location>
</feature>
<feature type="region of interest" description="Disordered" evidence="1">
    <location>
        <begin position="1"/>
        <end position="30"/>
    </location>
</feature>
<feature type="transmembrane region" description="Helical" evidence="2">
    <location>
        <begin position="505"/>
        <end position="523"/>
    </location>
</feature>
<sequence>MQRSLSQRNTSIAPNPTVQDVGSSDVKSPPRGLVQAAWWSTYSGIQVRPESSNGECVKAEPPKRNRPKTTFRDVATALYHWTTCLFIIALVCSQLLAAVWDSRTTMSHLFYGRDPRQGPYQIVGTNDVPYPDRVIACVKSGNYYEPKLVSSLLAAPGVSAILEDSTGTALHGYRLRQRRIGSVNDRLDSAIETAYYASCSLIAKTIDNIFDACLALGYTNLTRGSLRVVDDWDSSNLYVLPNTLPVLIMPYWDNAPHARHAVPTWNGDACAFRLQDAYAATGSTSKLASFRGVNRTIRFKNTMAWLNRPGGHWKNGWYEDLEGMRWYSDMTSSVKGAPYYMTFRLFDMRSRTEADCSNPVNCEAAPKIGRWGKFISSSKSHNFNSAYVANGTEYGLFIYESHEINTVRSVFDWETLVSNLSVALILVRGGIGCVSGAGSFTYFPLMSLPRLKMTLTAFWTVGCRFQGQQSGLAESWFVMYPAIAHFVLIYYSVVNTLGKLLRRRVTDILFAPTVALLCLLHYFRSELASSGWLKGIDGRISTMVLTDEVENLKLSDFFTSNVAWRMDGQVPFIFGVKVAILAINLIPLLISRSFPIRSRGVEQDLHGVEKALALHARYVGGLGCSLTYMVSEVDRKERRVSSTTFEADCALNGSQYAHGPGSERNVVGPVLPFLEKRTTGTSKRGSKLKPKSRKIVFVNSYELIRLGYLVYGDKYLITFDEWDLLSAMAPFRAFCYLWNHRVVVWTLRPEQVNGEAEIAGGRALQYEEPQMWRLDDMRLQRIRWWQVSATYFDWETLISNLSVGFVALIVIKNKDDLSSVLDNILFASTVALLCLLHYFRSELASSGWLKGIDGRISTMVLTDEVENLKLSDFFTSNVAWRMDGQVPFIFGVKVAILAINLIPLLISRSFPIRSRGVEQDLHGVEKALALHARYVGGLGCSLTYLVSEVDRKERRVSSTTSIAVDLKEAKEVKEVVKTLEAVRNRMSFVVLEISSGNGKTQMAFNLEANGAFDVLYLPLNQKVFKAFDSRQIAFQQCIESDMK</sequence>
<reference evidence="3" key="1">
    <citation type="submission" date="2023-08" db="EMBL/GenBank/DDBJ databases">
        <title>Reference Genome Resource for the Citrus Pathogen Phytophthora citrophthora.</title>
        <authorList>
            <person name="Moller H."/>
            <person name="Coetzee B."/>
            <person name="Rose L.J."/>
            <person name="Van Niekerk J.M."/>
        </authorList>
    </citation>
    <scope>NUCLEOTIDE SEQUENCE</scope>
    <source>
        <strain evidence="3">STE-U-9442</strain>
    </source>
</reference>
<feature type="transmembrane region" description="Helical" evidence="2">
    <location>
        <begin position="475"/>
        <end position="493"/>
    </location>
</feature>
<gene>
    <name evidence="3" type="ORF">P3T76_012246</name>
</gene>
<feature type="transmembrane region" description="Helical" evidence="2">
    <location>
        <begin position="820"/>
        <end position="839"/>
    </location>
</feature>
<feature type="transmembrane region" description="Helical" evidence="2">
    <location>
        <begin position="886"/>
        <end position="906"/>
    </location>
</feature>
<comment type="caution">
    <text evidence="3">The sequence shown here is derived from an EMBL/GenBank/DDBJ whole genome shotgun (WGS) entry which is preliminary data.</text>
</comment>
<dbReference type="AlphaFoldDB" id="A0AAD9G5K9"/>
<organism evidence="3 4">
    <name type="scientific">Phytophthora citrophthora</name>
    <dbReference type="NCBI Taxonomy" id="4793"/>
    <lineage>
        <taxon>Eukaryota</taxon>
        <taxon>Sar</taxon>
        <taxon>Stramenopiles</taxon>
        <taxon>Oomycota</taxon>
        <taxon>Peronosporomycetes</taxon>
        <taxon>Peronosporales</taxon>
        <taxon>Peronosporaceae</taxon>
        <taxon>Phytophthora</taxon>
    </lineage>
</organism>
<proteinExistence type="predicted"/>
<feature type="transmembrane region" description="Helical" evidence="2">
    <location>
        <begin position="570"/>
        <end position="590"/>
    </location>
</feature>
<dbReference type="Proteomes" id="UP001259832">
    <property type="component" value="Unassembled WGS sequence"/>
</dbReference>
<evidence type="ECO:0000313" key="4">
    <source>
        <dbReference type="Proteomes" id="UP001259832"/>
    </source>
</evidence>
<dbReference type="EMBL" id="JASMQC010000030">
    <property type="protein sequence ID" value="KAK1932252.1"/>
    <property type="molecule type" value="Genomic_DNA"/>
</dbReference>
<evidence type="ECO:0000256" key="2">
    <source>
        <dbReference type="SAM" id="Phobius"/>
    </source>
</evidence>
<keyword evidence="2" id="KW-1133">Transmembrane helix</keyword>
<keyword evidence="4" id="KW-1185">Reference proteome</keyword>
<keyword evidence="2" id="KW-0812">Transmembrane</keyword>
<evidence type="ECO:0000256" key="1">
    <source>
        <dbReference type="SAM" id="MobiDB-lite"/>
    </source>
</evidence>
<feature type="transmembrane region" description="Helical" evidence="2">
    <location>
        <begin position="78"/>
        <end position="100"/>
    </location>
</feature>
<keyword evidence="2" id="KW-0472">Membrane</keyword>
<protein>
    <recommendedName>
        <fullName evidence="5">Transmembrane protein</fullName>
    </recommendedName>
</protein>
<evidence type="ECO:0000313" key="3">
    <source>
        <dbReference type="EMBL" id="KAK1932252.1"/>
    </source>
</evidence>
<evidence type="ECO:0008006" key="5">
    <source>
        <dbReference type="Google" id="ProtNLM"/>
    </source>
</evidence>
<name>A0AAD9G5K9_9STRA</name>